<accession>A0A8R1Z6G4</accession>
<evidence type="ECO:0000313" key="2">
    <source>
        <dbReference type="Proteomes" id="UP000005239"/>
    </source>
</evidence>
<reference evidence="2" key="1">
    <citation type="journal article" date="2008" name="Nat. Genet.">
        <title>The Pristionchus pacificus genome provides a unique perspective on nematode lifestyle and parasitism.</title>
        <authorList>
            <person name="Dieterich C."/>
            <person name="Clifton S.W."/>
            <person name="Schuster L.N."/>
            <person name="Chinwalla A."/>
            <person name="Delehaunty K."/>
            <person name="Dinkelacker I."/>
            <person name="Fulton L."/>
            <person name="Fulton R."/>
            <person name="Godfrey J."/>
            <person name="Minx P."/>
            <person name="Mitreva M."/>
            <person name="Roeseler W."/>
            <person name="Tian H."/>
            <person name="Witte H."/>
            <person name="Yang S.P."/>
            <person name="Wilson R.K."/>
            <person name="Sommer R.J."/>
        </authorList>
    </citation>
    <scope>NUCLEOTIDE SEQUENCE [LARGE SCALE GENOMIC DNA]</scope>
    <source>
        <strain evidence="2">PS312</strain>
    </source>
</reference>
<accession>A0A2A6D2R9</accession>
<organism evidence="1 2">
    <name type="scientific">Pristionchus pacificus</name>
    <name type="common">Parasitic nematode worm</name>
    <dbReference type="NCBI Taxonomy" id="54126"/>
    <lineage>
        <taxon>Eukaryota</taxon>
        <taxon>Metazoa</taxon>
        <taxon>Ecdysozoa</taxon>
        <taxon>Nematoda</taxon>
        <taxon>Chromadorea</taxon>
        <taxon>Rhabditida</taxon>
        <taxon>Rhabditina</taxon>
        <taxon>Diplogasteromorpha</taxon>
        <taxon>Diplogasteroidea</taxon>
        <taxon>Neodiplogasteridae</taxon>
        <taxon>Pristionchus</taxon>
    </lineage>
</organism>
<dbReference type="EnsemblMetazoa" id="PPA46020.1">
    <property type="protein sequence ID" value="PPA46020.1"/>
    <property type="gene ID" value="WBGene00284389"/>
</dbReference>
<keyword evidence="2" id="KW-1185">Reference proteome</keyword>
<dbReference type="Proteomes" id="UP000005239">
    <property type="component" value="Unassembled WGS sequence"/>
</dbReference>
<gene>
    <name evidence="1" type="primary">WBGene00284389</name>
</gene>
<proteinExistence type="predicted"/>
<protein>
    <submittedName>
        <fullName evidence="1">Uncharacterized protein</fullName>
    </submittedName>
</protein>
<dbReference type="AlphaFoldDB" id="A0A2A6D2R9"/>
<evidence type="ECO:0000313" key="1">
    <source>
        <dbReference type="EnsemblMetazoa" id="PPA46020.1"/>
    </source>
</evidence>
<sequence length="94" mass="10718">MRDVSATQKHHSTLLAGEFSISSRQFGEQRENHRDGQECTRNQVNWTENRSIKGMDIVRGYVGQWSTVEKTFDFASHSCEFFYGKLPSTNAAGE</sequence>
<name>A0A2A6D2R9_PRIPA</name>
<reference evidence="1" key="2">
    <citation type="submission" date="2022-06" db="UniProtKB">
        <authorList>
            <consortium name="EnsemblMetazoa"/>
        </authorList>
    </citation>
    <scope>IDENTIFICATION</scope>
    <source>
        <strain evidence="1">PS312</strain>
    </source>
</reference>